<accession>A0A7Y9IUT4</accession>
<keyword evidence="4 9" id="KW-0812">Transmembrane</keyword>
<feature type="transmembrane region" description="Helical" evidence="9">
    <location>
        <begin position="221"/>
        <end position="254"/>
    </location>
</feature>
<dbReference type="RefSeq" id="WP_179587210.1">
    <property type="nucleotide sequence ID" value="NZ_JACBYR010000001.1"/>
</dbReference>
<dbReference type="GO" id="GO:0005886">
    <property type="term" value="C:plasma membrane"/>
    <property type="evidence" value="ECO:0007669"/>
    <property type="project" value="UniProtKB-SubCell"/>
</dbReference>
<sequence length="307" mass="34075">MIVRPKLNWFKMLFVWNGSVLKAVLLPLSVILAISLAVLWAHSSGGTSWLHLNPTPFSLIGVALAIFVSFRNNASYDRYWEARKLWGELLIRTRNLTRQAVGVLDSAPGDPDAQRLVALLCAFTYSLKHQLRSTDPADVLHRLLPAGDAERALARQYRPVHLLDDVSRLLAAWRRDGRLSDILFDGCQRQLDGLSAVVGGCERIATTPLPYAYNVLLHRTVYFFCALLPLGLVDSIGAATPVISVFIAYAFMALDAIASELENPFGEEPNDLPLTALAVNIERTLREMIGETVLPDAPLPDAFYRLR</sequence>
<dbReference type="AlphaFoldDB" id="A0A7Y9IUT4"/>
<keyword evidence="2" id="KW-0813">Transport</keyword>
<evidence type="ECO:0000256" key="2">
    <source>
        <dbReference type="ARBA" id="ARBA00022448"/>
    </source>
</evidence>
<keyword evidence="11" id="KW-1185">Reference proteome</keyword>
<evidence type="ECO:0000256" key="4">
    <source>
        <dbReference type="ARBA" id="ARBA00022692"/>
    </source>
</evidence>
<evidence type="ECO:0000256" key="7">
    <source>
        <dbReference type="ARBA" id="ARBA00023136"/>
    </source>
</evidence>
<dbReference type="EMBL" id="JACBYR010000001">
    <property type="protein sequence ID" value="NYE83502.1"/>
    <property type="molecule type" value="Genomic_DNA"/>
</dbReference>
<dbReference type="Proteomes" id="UP000542125">
    <property type="component" value="Unassembled WGS sequence"/>
</dbReference>
<reference evidence="10 11" key="1">
    <citation type="submission" date="2020-07" db="EMBL/GenBank/DDBJ databases">
        <title>Genomic Encyclopedia of Type Strains, Phase IV (KMG-V): Genome sequencing to study the core and pangenomes of soil and plant-associated prokaryotes.</title>
        <authorList>
            <person name="Whitman W."/>
        </authorList>
    </citation>
    <scope>NUCLEOTIDE SEQUENCE [LARGE SCALE GENOMIC DNA]</scope>
    <source>
        <strain evidence="10 11">SAS40</strain>
    </source>
</reference>
<evidence type="ECO:0000313" key="11">
    <source>
        <dbReference type="Proteomes" id="UP000542125"/>
    </source>
</evidence>
<evidence type="ECO:0000256" key="1">
    <source>
        <dbReference type="ARBA" id="ARBA00004651"/>
    </source>
</evidence>
<keyword evidence="5 9" id="KW-1133">Transmembrane helix</keyword>
<name>A0A7Y9IUT4_9BURK</name>
<dbReference type="Pfam" id="PF25539">
    <property type="entry name" value="Bestrophin_2"/>
    <property type="match status" value="1"/>
</dbReference>
<feature type="transmembrane region" description="Helical" evidence="9">
    <location>
        <begin position="55"/>
        <end position="74"/>
    </location>
</feature>
<evidence type="ECO:0000256" key="9">
    <source>
        <dbReference type="SAM" id="Phobius"/>
    </source>
</evidence>
<evidence type="ECO:0000256" key="5">
    <source>
        <dbReference type="ARBA" id="ARBA00022989"/>
    </source>
</evidence>
<organism evidence="10 11">
    <name type="scientific">Pigmentiphaga litoralis</name>
    <dbReference type="NCBI Taxonomy" id="516702"/>
    <lineage>
        <taxon>Bacteria</taxon>
        <taxon>Pseudomonadati</taxon>
        <taxon>Pseudomonadota</taxon>
        <taxon>Betaproteobacteria</taxon>
        <taxon>Burkholderiales</taxon>
        <taxon>Alcaligenaceae</taxon>
        <taxon>Pigmentiphaga</taxon>
    </lineage>
</organism>
<comment type="caution">
    <text evidence="10">The sequence shown here is derived from an EMBL/GenBank/DDBJ whole genome shotgun (WGS) entry which is preliminary data.</text>
</comment>
<dbReference type="PANTHER" id="PTHR33281:SF19">
    <property type="entry name" value="VOLTAGE-DEPENDENT ANION CHANNEL-FORMING PROTEIN YNEE"/>
    <property type="match status" value="1"/>
</dbReference>
<dbReference type="PANTHER" id="PTHR33281">
    <property type="entry name" value="UPF0187 PROTEIN YNEE"/>
    <property type="match status" value="1"/>
</dbReference>
<dbReference type="GO" id="GO:0005254">
    <property type="term" value="F:chloride channel activity"/>
    <property type="evidence" value="ECO:0007669"/>
    <property type="project" value="InterPro"/>
</dbReference>
<gene>
    <name evidence="10" type="ORF">FHW18_002773</name>
</gene>
<evidence type="ECO:0000256" key="6">
    <source>
        <dbReference type="ARBA" id="ARBA00023065"/>
    </source>
</evidence>
<keyword evidence="7 9" id="KW-0472">Membrane</keyword>
<keyword evidence="6" id="KW-0406">Ion transport</keyword>
<evidence type="ECO:0000256" key="3">
    <source>
        <dbReference type="ARBA" id="ARBA00022475"/>
    </source>
</evidence>
<dbReference type="InterPro" id="IPR044669">
    <property type="entry name" value="YneE/VCCN1/2-like"/>
</dbReference>
<protein>
    <submittedName>
        <fullName evidence="10">Putative membrane protein</fullName>
    </submittedName>
</protein>
<feature type="transmembrane region" description="Helical" evidence="9">
    <location>
        <begin position="20"/>
        <end position="43"/>
    </location>
</feature>
<comment type="subcellular location">
    <subcellularLocation>
        <location evidence="1">Cell membrane</location>
        <topology evidence="1">Multi-pass membrane protein</topology>
    </subcellularLocation>
</comment>
<evidence type="ECO:0000313" key="10">
    <source>
        <dbReference type="EMBL" id="NYE83502.1"/>
    </source>
</evidence>
<keyword evidence="3" id="KW-1003">Cell membrane</keyword>
<comment type="similarity">
    <text evidence="8">Belongs to the anion channel-forming bestrophin (TC 1.A.46) family.</text>
</comment>
<proteinExistence type="inferred from homology"/>
<evidence type="ECO:0000256" key="8">
    <source>
        <dbReference type="ARBA" id="ARBA00034708"/>
    </source>
</evidence>